<protein>
    <submittedName>
        <fullName evidence="1">Uncharacterized protein</fullName>
    </submittedName>
</protein>
<dbReference type="AlphaFoldDB" id="A0A8S9H0B7"/>
<sequence length="59" mass="6586">MEARGSELCSLSRRSGGWVVHGPKGGLEVWCFHYGQAELRQRREGSPRRSCSPVLGDRT</sequence>
<evidence type="ECO:0000313" key="2">
    <source>
        <dbReference type="Proteomes" id="UP000712281"/>
    </source>
</evidence>
<proteinExistence type="predicted"/>
<organism evidence="1 2">
    <name type="scientific">Brassica cretica</name>
    <name type="common">Mustard</name>
    <dbReference type="NCBI Taxonomy" id="69181"/>
    <lineage>
        <taxon>Eukaryota</taxon>
        <taxon>Viridiplantae</taxon>
        <taxon>Streptophyta</taxon>
        <taxon>Embryophyta</taxon>
        <taxon>Tracheophyta</taxon>
        <taxon>Spermatophyta</taxon>
        <taxon>Magnoliopsida</taxon>
        <taxon>eudicotyledons</taxon>
        <taxon>Gunneridae</taxon>
        <taxon>Pentapetalae</taxon>
        <taxon>rosids</taxon>
        <taxon>malvids</taxon>
        <taxon>Brassicales</taxon>
        <taxon>Brassicaceae</taxon>
        <taxon>Brassiceae</taxon>
        <taxon>Brassica</taxon>
    </lineage>
</organism>
<dbReference type="Proteomes" id="UP000712281">
    <property type="component" value="Unassembled WGS sequence"/>
</dbReference>
<evidence type="ECO:0000313" key="1">
    <source>
        <dbReference type="EMBL" id="KAF2551955.1"/>
    </source>
</evidence>
<accession>A0A8S9H0B7</accession>
<dbReference type="EMBL" id="QGKW02001988">
    <property type="protein sequence ID" value="KAF2551955.1"/>
    <property type="molecule type" value="Genomic_DNA"/>
</dbReference>
<reference evidence="1" key="1">
    <citation type="submission" date="2019-12" db="EMBL/GenBank/DDBJ databases">
        <title>Genome sequencing and annotation of Brassica cretica.</title>
        <authorList>
            <person name="Studholme D.J."/>
            <person name="Sarris P.F."/>
        </authorList>
    </citation>
    <scope>NUCLEOTIDE SEQUENCE</scope>
    <source>
        <strain evidence="1">PFS-001/15</strain>
        <tissue evidence="1">Leaf</tissue>
    </source>
</reference>
<name>A0A8S9H0B7_BRACR</name>
<gene>
    <name evidence="1" type="ORF">F2Q68_00034040</name>
</gene>
<comment type="caution">
    <text evidence="1">The sequence shown here is derived from an EMBL/GenBank/DDBJ whole genome shotgun (WGS) entry which is preliminary data.</text>
</comment>